<gene>
    <name evidence="1" type="ORF">LSAT_V11C400208100</name>
</gene>
<keyword evidence="2" id="KW-1185">Reference proteome</keyword>
<dbReference type="AlphaFoldDB" id="A0A9R1XEE8"/>
<dbReference type="EMBL" id="NBSK02000004">
    <property type="protein sequence ID" value="KAJ0209499.1"/>
    <property type="molecule type" value="Genomic_DNA"/>
</dbReference>
<sequence>MFHKMTRGCKIMLGGKQQRSSPRSSLCSHPKHFDQGIVCGQLLWHHVIHASQNWLIWLSQIYYLVDVFRTTYQKLNVHPLPSPSEKGNTRIIDGRFNAYVIAFNYICVRFGVINENYYCPAIFITYYKDKIYTI</sequence>
<evidence type="ECO:0000313" key="2">
    <source>
        <dbReference type="Proteomes" id="UP000235145"/>
    </source>
</evidence>
<comment type="caution">
    <text evidence="1">The sequence shown here is derived from an EMBL/GenBank/DDBJ whole genome shotgun (WGS) entry which is preliminary data.</text>
</comment>
<accession>A0A9R1XEE8</accession>
<dbReference type="Proteomes" id="UP000235145">
    <property type="component" value="Unassembled WGS sequence"/>
</dbReference>
<evidence type="ECO:0000313" key="1">
    <source>
        <dbReference type="EMBL" id="KAJ0209499.1"/>
    </source>
</evidence>
<proteinExistence type="predicted"/>
<name>A0A9R1XEE8_LACSA</name>
<reference evidence="1 2" key="1">
    <citation type="journal article" date="2017" name="Nat. Commun.">
        <title>Genome assembly with in vitro proximity ligation data and whole-genome triplication in lettuce.</title>
        <authorList>
            <person name="Reyes-Chin-Wo S."/>
            <person name="Wang Z."/>
            <person name="Yang X."/>
            <person name="Kozik A."/>
            <person name="Arikit S."/>
            <person name="Song C."/>
            <person name="Xia L."/>
            <person name="Froenicke L."/>
            <person name="Lavelle D.O."/>
            <person name="Truco M.J."/>
            <person name="Xia R."/>
            <person name="Zhu S."/>
            <person name="Xu C."/>
            <person name="Xu H."/>
            <person name="Xu X."/>
            <person name="Cox K."/>
            <person name="Korf I."/>
            <person name="Meyers B.C."/>
            <person name="Michelmore R.W."/>
        </authorList>
    </citation>
    <scope>NUCLEOTIDE SEQUENCE [LARGE SCALE GENOMIC DNA]</scope>
    <source>
        <strain evidence="2">cv. Salinas</strain>
        <tissue evidence="1">Seedlings</tissue>
    </source>
</reference>
<organism evidence="1 2">
    <name type="scientific">Lactuca sativa</name>
    <name type="common">Garden lettuce</name>
    <dbReference type="NCBI Taxonomy" id="4236"/>
    <lineage>
        <taxon>Eukaryota</taxon>
        <taxon>Viridiplantae</taxon>
        <taxon>Streptophyta</taxon>
        <taxon>Embryophyta</taxon>
        <taxon>Tracheophyta</taxon>
        <taxon>Spermatophyta</taxon>
        <taxon>Magnoliopsida</taxon>
        <taxon>eudicotyledons</taxon>
        <taxon>Gunneridae</taxon>
        <taxon>Pentapetalae</taxon>
        <taxon>asterids</taxon>
        <taxon>campanulids</taxon>
        <taxon>Asterales</taxon>
        <taxon>Asteraceae</taxon>
        <taxon>Cichorioideae</taxon>
        <taxon>Cichorieae</taxon>
        <taxon>Lactucinae</taxon>
        <taxon>Lactuca</taxon>
    </lineage>
</organism>
<protein>
    <submittedName>
        <fullName evidence="1">Uncharacterized protein</fullName>
    </submittedName>
</protein>